<name>A0A7C8ZPV6_OPUST</name>
<organism evidence="2">
    <name type="scientific">Opuntia streptacantha</name>
    <name type="common">Prickly pear cactus</name>
    <name type="synonym">Opuntia cardona</name>
    <dbReference type="NCBI Taxonomy" id="393608"/>
    <lineage>
        <taxon>Eukaryota</taxon>
        <taxon>Viridiplantae</taxon>
        <taxon>Streptophyta</taxon>
        <taxon>Embryophyta</taxon>
        <taxon>Tracheophyta</taxon>
        <taxon>Spermatophyta</taxon>
        <taxon>Magnoliopsida</taxon>
        <taxon>eudicotyledons</taxon>
        <taxon>Gunneridae</taxon>
        <taxon>Pentapetalae</taxon>
        <taxon>Caryophyllales</taxon>
        <taxon>Cactineae</taxon>
        <taxon>Cactaceae</taxon>
        <taxon>Opuntioideae</taxon>
        <taxon>Opuntia</taxon>
    </lineage>
</organism>
<protein>
    <submittedName>
        <fullName evidence="2">Uncharacterized protein</fullName>
    </submittedName>
</protein>
<proteinExistence type="predicted"/>
<reference evidence="2" key="1">
    <citation type="journal article" date="2013" name="J. Plant Res.">
        <title>Effect of fungi and light on seed germination of three Opuntia species from semiarid lands of central Mexico.</title>
        <authorList>
            <person name="Delgado-Sanchez P."/>
            <person name="Jimenez-Bremont J.F."/>
            <person name="Guerrero-Gonzalez Mde L."/>
            <person name="Flores J."/>
        </authorList>
    </citation>
    <scope>NUCLEOTIDE SEQUENCE</scope>
    <source>
        <tissue evidence="2">Cladode</tissue>
    </source>
</reference>
<sequence>MGDLSNWVATSIQRQLESLPLISSDCCIYRVPENLRKVNEDAYRPLLVSIGPFYHHDSTLAPMKQQKLRYLQSFLLRNSAHNLGRYVEAIKEWEQITRQCYVTTVSLSSVIFIEMVLVDALFIIELFLRSWFHDLIDENDRIFNKPRVIVEVNRDLRIQENQLPFSILKGLYDLVLASSSGRPPFVDLAYNFFMGKKEAIPKIIANADVKHFVDLLRLCHLPSTLRPQRPSSHSLKFELCPSVTRLNEAGVKFVASQSTDLLNIRFSNGVLEIPRLVLTDQTESLFRNVMVFEQCHHFSDSYIIDYFAFFDGLINTPEDVEMLVQNGVIENWLGNNEEAAALFANIFKQTRLRGDNFYYSNLCRDLNAYANTAWHRWKATLKHEYFNHPWAIISVIYAFVLLVLTVLQTVSGFTSNK</sequence>
<keyword evidence="1" id="KW-1133">Transmembrane helix</keyword>
<reference evidence="2" key="2">
    <citation type="submission" date="2020-07" db="EMBL/GenBank/DDBJ databases">
        <authorList>
            <person name="Vera ALvarez R."/>
            <person name="Arias-Moreno D.M."/>
            <person name="Jimenez-Jacinto V."/>
            <person name="Jimenez-Bremont J.F."/>
            <person name="Swaminathan K."/>
            <person name="Moose S.P."/>
            <person name="Guerrero-Gonzalez M.L."/>
            <person name="Marino-Ramirez L."/>
            <person name="Landsman D."/>
            <person name="Rodriguez-Kessler M."/>
            <person name="Delgado-Sanchez P."/>
        </authorList>
    </citation>
    <scope>NUCLEOTIDE SEQUENCE</scope>
    <source>
        <tissue evidence="2">Cladode</tissue>
    </source>
</reference>
<dbReference type="Pfam" id="PF03140">
    <property type="entry name" value="DUF247"/>
    <property type="match status" value="1"/>
</dbReference>
<keyword evidence="1" id="KW-0812">Transmembrane</keyword>
<dbReference type="PANTHER" id="PTHR31170:SF25">
    <property type="entry name" value="BNAA09G04570D PROTEIN"/>
    <property type="match status" value="1"/>
</dbReference>
<dbReference type="InterPro" id="IPR004158">
    <property type="entry name" value="DUF247_pln"/>
</dbReference>
<dbReference type="PANTHER" id="PTHR31170">
    <property type="entry name" value="BNAC04G53230D PROTEIN"/>
    <property type="match status" value="1"/>
</dbReference>
<dbReference type="EMBL" id="GISG01148772">
    <property type="protein sequence ID" value="MBA4647015.1"/>
    <property type="molecule type" value="Transcribed_RNA"/>
</dbReference>
<keyword evidence="1" id="KW-0472">Membrane</keyword>
<feature type="transmembrane region" description="Helical" evidence="1">
    <location>
        <begin position="390"/>
        <end position="410"/>
    </location>
</feature>
<accession>A0A7C8ZPV6</accession>
<dbReference type="AlphaFoldDB" id="A0A7C8ZPV6"/>
<evidence type="ECO:0000313" key="2">
    <source>
        <dbReference type="EMBL" id="MBA4647015.1"/>
    </source>
</evidence>
<evidence type="ECO:0000256" key="1">
    <source>
        <dbReference type="SAM" id="Phobius"/>
    </source>
</evidence>